<keyword evidence="2" id="KW-1185">Reference proteome</keyword>
<dbReference type="HOGENOM" id="CLU_386690_0_0_2"/>
<dbReference type="STRING" id="1550241.MA03_06325"/>
<name>A0A0F7FJ03_9CREN</name>
<dbReference type="EMBL" id="CP009961">
    <property type="protein sequence ID" value="AKG38940.1"/>
    <property type="molecule type" value="Genomic_DNA"/>
</dbReference>
<proteinExistence type="predicted"/>
<accession>A0A0F7FJ03</accession>
<sequence>MINLKKQYVLLIVMVLYAPLALALNDSLVIWIMVPPGSGKTGEASRNVDLTSSLTTGESPLPVALSSKLYTNWIIRTPTLASGWANLKATASGEHQTLQTIIEIVSISASTVDGGLSWILPQTDDPRAYFDLNSYSGPTIMSIGGKVATTGTAHAYGYNYPLEGLPEDYSVAYASLGLTQPVVTEKKYTVNIDSLIQSPPGYAIYGTITLSGEPSQLNVNLVFEGSTTSKSISLQLKEGTRYILRAPSETTLLVRKTLTKYCSWDETNSSSTIRTCSSGEYYTGSFDITLSFSFTSRIYSLRINAVSVTGLRKTLYTGFLIPGNGTIVLRNITLEAETIDVSAQLDSNTKGFLKLTLEGQSQDKVFFDYWLIGSTKIQTNSLTGTINSNIYVRAVYSLSQKAPVTYLLPGMDFQPANGTHFIPIKPGVYTFSTNASLILLDTTRSKIITLQGASGSLIVSEQYGECARAGTKAVKDRTPSIKLPLFQNGSSKFYLFSIMAPEKPNMAVYLKLNDSVYYFRTIVPVISIKEIKYSLNKAEIIFTSFPPWENYNVTASYNDLILTTVPASNGRLTINYSLLQNVTRISRIKIYASWGRNLLIPNTTLELILVPVSTPVTFTKVNGDTKLLWGEPVVLGEKRTLREKLFTLNETWIPGRLYVRLISRESGVVLWENEQRYLEPIIIPLYDGNRHSLEVLYVPGMTREVLVIPWLEKL</sequence>
<dbReference type="AlphaFoldDB" id="A0A0F7FJ03"/>
<dbReference type="Proteomes" id="UP000067434">
    <property type="component" value="Chromosome"/>
</dbReference>
<gene>
    <name evidence="1" type="ORF">MA03_06325</name>
</gene>
<evidence type="ECO:0000313" key="2">
    <source>
        <dbReference type="Proteomes" id="UP000067434"/>
    </source>
</evidence>
<dbReference type="PATRIC" id="fig|1550241.5.peg.1314"/>
<evidence type="ECO:0000313" key="1">
    <source>
        <dbReference type="EMBL" id="AKG38940.1"/>
    </source>
</evidence>
<reference evidence="1 2" key="1">
    <citation type="journal article" date="2015" name="Stand. Genomic Sci.">
        <title>Complete genome sequence of and proposal of Thermofilum uzonense sp. nov. a novel hyperthermophilic crenarchaeon and emended description of the genus Thermofilum.</title>
        <authorList>
            <person name="Toshchakov S.V."/>
            <person name="Korzhenkov A.A."/>
            <person name="Samarov N.I."/>
            <person name="Mazunin I.O."/>
            <person name="Mozhey O.I."/>
            <person name="Shmyr I.S."/>
            <person name="Derbikova K.S."/>
            <person name="Taranov E.A."/>
            <person name="Dominova I.N."/>
            <person name="Bonch-Osmolovskaya E.A."/>
            <person name="Patrushev M.V."/>
            <person name="Podosokorskaya O.A."/>
            <person name="Kublanov I.V."/>
        </authorList>
    </citation>
    <scope>NUCLEOTIDE SEQUENCE [LARGE SCALE GENOMIC DNA]</scope>
    <source>
        <strain evidence="1 2">1807-2</strain>
    </source>
</reference>
<protein>
    <submittedName>
        <fullName evidence="1">Uncharacterized protein</fullName>
    </submittedName>
</protein>
<dbReference type="KEGG" id="thf:MA03_06325"/>
<organism evidence="1 2">
    <name type="scientific">Infirmifilum uzonense</name>
    <dbReference type="NCBI Taxonomy" id="1550241"/>
    <lineage>
        <taxon>Archaea</taxon>
        <taxon>Thermoproteota</taxon>
        <taxon>Thermoprotei</taxon>
        <taxon>Thermofilales</taxon>
        <taxon>Thermofilaceae</taxon>
        <taxon>Infirmifilum</taxon>
    </lineage>
</organism>